<keyword evidence="4" id="KW-1133">Transmembrane helix</keyword>
<dbReference type="InterPro" id="IPR001173">
    <property type="entry name" value="Glyco_trans_2-like"/>
</dbReference>
<gene>
    <name evidence="6" type="ORF">KI809_18455</name>
</gene>
<dbReference type="PANTHER" id="PTHR43179">
    <property type="entry name" value="RHAMNOSYLTRANSFERASE WBBL"/>
    <property type="match status" value="1"/>
</dbReference>
<accession>A0AAW4L9T0</accession>
<keyword evidence="4" id="KW-0812">Transmembrane</keyword>
<protein>
    <submittedName>
        <fullName evidence="6">Glycosyltransferase family 2 protein</fullName>
    </submittedName>
</protein>
<dbReference type="SUPFAM" id="SSF53448">
    <property type="entry name" value="Nucleotide-diphospho-sugar transferases"/>
    <property type="match status" value="1"/>
</dbReference>
<dbReference type="CDD" id="cd04186">
    <property type="entry name" value="GT_2_like_c"/>
    <property type="match status" value="1"/>
</dbReference>
<evidence type="ECO:0000256" key="2">
    <source>
        <dbReference type="ARBA" id="ARBA00022676"/>
    </source>
</evidence>
<keyword evidence="4" id="KW-0472">Membrane</keyword>
<organism evidence="6 7">
    <name type="scientific">Geoanaerobacter pelophilus</name>
    <dbReference type="NCBI Taxonomy" id="60036"/>
    <lineage>
        <taxon>Bacteria</taxon>
        <taxon>Pseudomonadati</taxon>
        <taxon>Thermodesulfobacteriota</taxon>
        <taxon>Desulfuromonadia</taxon>
        <taxon>Geobacterales</taxon>
        <taxon>Geobacteraceae</taxon>
        <taxon>Geoanaerobacter</taxon>
    </lineage>
</organism>
<dbReference type="RefSeq" id="WP_214173071.1">
    <property type="nucleotide sequence ID" value="NZ_JAHCVJ010000010.1"/>
</dbReference>
<dbReference type="Pfam" id="PF00535">
    <property type="entry name" value="Glycos_transf_2"/>
    <property type="match status" value="1"/>
</dbReference>
<dbReference type="Gene3D" id="3.90.550.10">
    <property type="entry name" value="Spore Coat Polysaccharide Biosynthesis Protein SpsA, Chain A"/>
    <property type="match status" value="1"/>
</dbReference>
<reference evidence="6 7" key="1">
    <citation type="submission" date="2021-05" db="EMBL/GenBank/DDBJ databases">
        <title>The draft genome of Geobacter pelophilus DSM 12255.</title>
        <authorList>
            <person name="Xu Z."/>
            <person name="Masuda Y."/>
            <person name="Itoh H."/>
            <person name="Senoo K."/>
        </authorList>
    </citation>
    <scope>NUCLEOTIDE SEQUENCE [LARGE SCALE GENOMIC DNA]</scope>
    <source>
        <strain evidence="6 7">DSM 12255</strain>
    </source>
</reference>
<feature type="domain" description="Glycosyltransferase 2-like" evidence="5">
    <location>
        <begin position="24"/>
        <end position="196"/>
    </location>
</feature>
<evidence type="ECO:0000313" key="7">
    <source>
        <dbReference type="Proteomes" id="UP000811899"/>
    </source>
</evidence>
<feature type="transmembrane region" description="Helical" evidence="4">
    <location>
        <begin position="299"/>
        <end position="324"/>
    </location>
</feature>
<dbReference type="PANTHER" id="PTHR43179:SF12">
    <property type="entry name" value="GALACTOFURANOSYLTRANSFERASE GLFT2"/>
    <property type="match status" value="1"/>
</dbReference>
<evidence type="ECO:0000259" key="5">
    <source>
        <dbReference type="Pfam" id="PF00535"/>
    </source>
</evidence>
<name>A0AAW4L9T0_9BACT</name>
<sequence length="361" mass="40102">MSSQFSVSSNDVDSLFPGTVPRVSVIIVNWNGREHLVECLDSLAAQTFRDFEVLLVDNGSTDGSVALVKERYPWVKLTELSENTGFATGNNRGLLYATGEYLVTLNNDTRVDPAWLTELVSVADSHPAAGMVGCRICSYDEPDIIDSLGFGICSDAMSRGLFRRQRYSSLTMAPVEEILMPSACAALYRRAMIEEVGFFDDDFFAYAEDTDLGLRGRLAGWSALLATRAVVLHKYSRTGGTFSPFKIFLVERNHYWVAVKNFPVSSLLMVPMFTIARYWRQLQLIMVGAGAGGEFKESGATGMIVAALLKGIMMALLGTPRALVKRARIMNKRRLSPEEMSQLLRRYRLSFRELLDDAGPK</sequence>
<dbReference type="EMBL" id="JAHCVJ010000010">
    <property type="protein sequence ID" value="MBT0666297.1"/>
    <property type="molecule type" value="Genomic_DNA"/>
</dbReference>
<dbReference type="AlphaFoldDB" id="A0AAW4L9T0"/>
<keyword evidence="7" id="KW-1185">Reference proteome</keyword>
<evidence type="ECO:0000256" key="3">
    <source>
        <dbReference type="ARBA" id="ARBA00022679"/>
    </source>
</evidence>
<proteinExistence type="inferred from homology"/>
<comment type="caution">
    <text evidence="6">The sequence shown here is derived from an EMBL/GenBank/DDBJ whole genome shotgun (WGS) entry which is preliminary data.</text>
</comment>
<keyword evidence="2" id="KW-0328">Glycosyltransferase</keyword>
<dbReference type="InterPro" id="IPR029044">
    <property type="entry name" value="Nucleotide-diphossugar_trans"/>
</dbReference>
<dbReference type="GO" id="GO:0016757">
    <property type="term" value="F:glycosyltransferase activity"/>
    <property type="evidence" value="ECO:0007669"/>
    <property type="project" value="UniProtKB-KW"/>
</dbReference>
<comment type="similarity">
    <text evidence="1">Belongs to the glycosyltransferase 2 family.</text>
</comment>
<evidence type="ECO:0000256" key="4">
    <source>
        <dbReference type="SAM" id="Phobius"/>
    </source>
</evidence>
<evidence type="ECO:0000256" key="1">
    <source>
        <dbReference type="ARBA" id="ARBA00006739"/>
    </source>
</evidence>
<dbReference type="Proteomes" id="UP000811899">
    <property type="component" value="Unassembled WGS sequence"/>
</dbReference>
<keyword evidence="3" id="KW-0808">Transferase</keyword>
<evidence type="ECO:0000313" key="6">
    <source>
        <dbReference type="EMBL" id="MBT0666297.1"/>
    </source>
</evidence>